<keyword evidence="2" id="KW-1185">Reference proteome</keyword>
<gene>
    <name evidence="1" type="ORF">OCV47_10505</name>
</gene>
<sequence length="102" mass="11376">MAKKIDITDKLDFSENPVLKIEDIEVEVKGDAETMLRLMGVFANNSEMQAVGEALNLIFSPEDMEKICSLEHKGKKLSAKSLMTIVQKAMELVMGEDEEGEQ</sequence>
<comment type="caution">
    <text evidence="1">The sequence shown here is derived from an EMBL/GenBank/DDBJ whole genome shotgun (WGS) entry which is preliminary data.</text>
</comment>
<evidence type="ECO:0000313" key="1">
    <source>
        <dbReference type="EMBL" id="MCU6725776.1"/>
    </source>
</evidence>
<dbReference type="RefSeq" id="WP_262655045.1">
    <property type="nucleotide sequence ID" value="NZ_JAOQKE010000013.1"/>
</dbReference>
<dbReference type="EMBL" id="JAOQKE010000013">
    <property type="protein sequence ID" value="MCU6725776.1"/>
    <property type="molecule type" value="Genomic_DNA"/>
</dbReference>
<reference evidence="1 2" key="1">
    <citation type="journal article" date="2021" name="ISME Commun">
        <title>Automated analysis of genomic sequences facilitates high-throughput and comprehensive description of bacteria.</title>
        <authorList>
            <person name="Hitch T.C.A."/>
        </authorList>
    </citation>
    <scope>NUCLEOTIDE SEQUENCE [LARGE SCALE GENOMIC DNA]</scope>
    <source>
        <strain evidence="1 2">Sanger_29</strain>
    </source>
</reference>
<evidence type="ECO:0000313" key="2">
    <source>
        <dbReference type="Proteomes" id="UP001652338"/>
    </source>
</evidence>
<name>A0ABT2SMS3_9FIRM</name>
<organism evidence="1 2">
    <name type="scientific">Muricoprocola aceti</name>
    <dbReference type="NCBI Taxonomy" id="2981772"/>
    <lineage>
        <taxon>Bacteria</taxon>
        <taxon>Bacillati</taxon>
        <taxon>Bacillota</taxon>
        <taxon>Clostridia</taxon>
        <taxon>Lachnospirales</taxon>
        <taxon>Lachnospiraceae</taxon>
        <taxon>Muricoprocola</taxon>
    </lineage>
</organism>
<accession>A0ABT2SMS3</accession>
<dbReference type="Proteomes" id="UP001652338">
    <property type="component" value="Unassembled WGS sequence"/>
</dbReference>
<proteinExistence type="predicted"/>
<protein>
    <submittedName>
        <fullName evidence="1">Uncharacterized protein</fullName>
    </submittedName>
</protein>